<organism evidence="3">
    <name type="scientific">Hymenolepis diminuta</name>
    <name type="common">Rat tapeworm</name>
    <dbReference type="NCBI Taxonomy" id="6216"/>
    <lineage>
        <taxon>Eukaryota</taxon>
        <taxon>Metazoa</taxon>
        <taxon>Spiralia</taxon>
        <taxon>Lophotrochozoa</taxon>
        <taxon>Platyhelminthes</taxon>
        <taxon>Cestoda</taxon>
        <taxon>Eucestoda</taxon>
        <taxon>Cyclophyllidea</taxon>
        <taxon>Hymenolepididae</taxon>
        <taxon>Hymenolepis</taxon>
    </lineage>
</organism>
<evidence type="ECO:0000313" key="1">
    <source>
        <dbReference type="EMBL" id="VDL59037.1"/>
    </source>
</evidence>
<protein>
    <submittedName>
        <fullName evidence="1 3">Uncharacterized protein</fullName>
    </submittedName>
</protein>
<evidence type="ECO:0000313" key="2">
    <source>
        <dbReference type="Proteomes" id="UP000274504"/>
    </source>
</evidence>
<proteinExistence type="predicted"/>
<reference evidence="3" key="1">
    <citation type="submission" date="2017-02" db="UniProtKB">
        <authorList>
            <consortium name="WormBaseParasite"/>
        </authorList>
    </citation>
    <scope>IDENTIFICATION</scope>
</reference>
<gene>
    <name evidence="1" type="ORF">HDID_LOCUS6719</name>
</gene>
<reference evidence="1 2" key="2">
    <citation type="submission" date="2018-11" db="EMBL/GenBank/DDBJ databases">
        <authorList>
            <consortium name="Pathogen Informatics"/>
        </authorList>
    </citation>
    <scope>NUCLEOTIDE SEQUENCE [LARGE SCALE GENOMIC DNA]</scope>
</reference>
<dbReference type="AlphaFoldDB" id="A0A0R3SP56"/>
<dbReference type="EMBL" id="UYSG01007055">
    <property type="protein sequence ID" value="VDL59037.1"/>
    <property type="molecule type" value="Genomic_DNA"/>
</dbReference>
<dbReference type="Proteomes" id="UP000274504">
    <property type="component" value="Unassembled WGS sequence"/>
</dbReference>
<sequence length="161" mass="18561">MAQRRPHRHANSVHSGLMCTHREAHTFSFYGLTLILEIEVEVTTLQLIFGEGFKVYSFQLRGLFNESRIDVFRHHLPVLGTGTVSLGSRNRFSDSHSGIEPLFPDTRYRHSRQVTYSRKLIGQTFEGPVDDAKPSVICNNYLESSEMLQSIYSRRNAWLLF</sequence>
<accession>A0A0R3SP56</accession>
<dbReference type="WBParaSite" id="HDID_0000672101-mRNA-1">
    <property type="protein sequence ID" value="HDID_0000672101-mRNA-1"/>
    <property type="gene ID" value="HDID_0000672101"/>
</dbReference>
<evidence type="ECO:0000313" key="3">
    <source>
        <dbReference type="WBParaSite" id="HDID_0000672101-mRNA-1"/>
    </source>
</evidence>
<name>A0A0R3SP56_HYMDI</name>
<dbReference type="OrthoDB" id="10669188at2759"/>